<feature type="transmembrane region" description="Helical" evidence="1">
    <location>
        <begin position="127"/>
        <end position="147"/>
    </location>
</feature>
<gene>
    <name evidence="2" type="ORF">SFRICE_001513</name>
</gene>
<evidence type="ECO:0000256" key="1">
    <source>
        <dbReference type="SAM" id="Phobius"/>
    </source>
</evidence>
<accession>A0A2H1W8B1</accession>
<keyword evidence="1" id="KW-0472">Membrane</keyword>
<proteinExistence type="predicted"/>
<dbReference type="EMBL" id="ODYU01006989">
    <property type="protein sequence ID" value="SOQ49335.1"/>
    <property type="molecule type" value="Genomic_DNA"/>
</dbReference>
<keyword evidence="1" id="KW-1133">Transmembrane helix</keyword>
<sequence length="153" mass="17156">MPLVFRVSMGGGDCLPSDDPLARLLAYNIKQTNTLYMYDLETLVGYNCEQISGNLQRIEVRHPHASSLRVTSLLLVDSEPGADEAPTRRKWKTSLSTSTTQQRACTTWATCPPFIDERYKAIRCYKYVASLWVVEILVLLESVIGWIGKGALT</sequence>
<protein>
    <submittedName>
        <fullName evidence="2">SFRICE_001513</fullName>
    </submittedName>
</protein>
<reference evidence="2" key="1">
    <citation type="submission" date="2016-07" db="EMBL/GenBank/DDBJ databases">
        <authorList>
            <person name="Bretaudeau A."/>
        </authorList>
    </citation>
    <scope>NUCLEOTIDE SEQUENCE</scope>
    <source>
        <strain evidence="2">Rice</strain>
        <tissue evidence="2">Whole body</tissue>
    </source>
</reference>
<name>A0A2H1W8B1_SPOFR</name>
<organism evidence="2">
    <name type="scientific">Spodoptera frugiperda</name>
    <name type="common">Fall armyworm</name>
    <dbReference type="NCBI Taxonomy" id="7108"/>
    <lineage>
        <taxon>Eukaryota</taxon>
        <taxon>Metazoa</taxon>
        <taxon>Ecdysozoa</taxon>
        <taxon>Arthropoda</taxon>
        <taxon>Hexapoda</taxon>
        <taxon>Insecta</taxon>
        <taxon>Pterygota</taxon>
        <taxon>Neoptera</taxon>
        <taxon>Endopterygota</taxon>
        <taxon>Lepidoptera</taxon>
        <taxon>Glossata</taxon>
        <taxon>Ditrysia</taxon>
        <taxon>Noctuoidea</taxon>
        <taxon>Noctuidae</taxon>
        <taxon>Amphipyrinae</taxon>
        <taxon>Spodoptera</taxon>
    </lineage>
</organism>
<dbReference type="AlphaFoldDB" id="A0A2H1W8B1"/>
<keyword evidence="1" id="KW-0812">Transmembrane</keyword>
<evidence type="ECO:0000313" key="2">
    <source>
        <dbReference type="EMBL" id="SOQ49335.1"/>
    </source>
</evidence>